<sequence length="54" mass="6298">MPGRRRREGNGKKLDNNGKNRADSGHRLNFAYKPGKSKIRQICDSWKSWLHNAF</sequence>
<feature type="region of interest" description="Disordered" evidence="1">
    <location>
        <begin position="1"/>
        <end position="29"/>
    </location>
</feature>
<dbReference type="PATRIC" id="fig|1398.25.peg.639"/>
<dbReference type="EMBL" id="LQYI01000101">
    <property type="protein sequence ID" value="KYC64321.1"/>
    <property type="molecule type" value="Genomic_DNA"/>
</dbReference>
<proteinExistence type="predicted"/>
<organism evidence="2 3">
    <name type="scientific">Heyndrickxia coagulans</name>
    <name type="common">Weizmannia coagulans</name>
    <dbReference type="NCBI Taxonomy" id="1398"/>
    <lineage>
        <taxon>Bacteria</taxon>
        <taxon>Bacillati</taxon>
        <taxon>Bacillota</taxon>
        <taxon>Bacilli</taxon>
        <taxon>Bacillales</taxon>
        <taxon>Bacillaceae</taxon>
        <taxon>Heyndrickxia</taxon>
    </lineage>
</organism>
<comment type="caution">
    <text evidence="2">The sequence shown here is derived from an EMBL/GenBank/DDBJ whole genome shotgun (WGS) entry which is preliminary data.</text>
</comment>
<evidence type="ECO:0000256" key="1">
    <source>
        <dbReference type="SAM" id="MobiDB-lite"/>
    </source>
</evidence>
<dbReference type="Proteomes" id="UP000075304">
    <property type="component" value="Unassembled WGS sequence"/>
</dbReference>
<evidence type="ECO:0000313" key="3">
    <source>
        <dbReference type="Proteomes" id="UP000075304"/>
    </source>
</evidence>
<gene>
    <name evidence="2" type="ORF">B4099_0513</name>
</gene>
<feature type="compositionally biased region" description="Basic and acidic residues" evidence="1">
    <location>
        <begin position="8"/>
        <end position="26"/>
    </location>
</feature>
<name>A0A150K4S0_HEYCO</name>
<dbReference type="AlphaFoldDB" id="A0A150K4S0"/>
<reference evidence="2 3" key="1">
    <citation type="submission" date="2016-01" db="EMBL/GenBank/DDBJ databases">
        <title>Genome Sequences of Twelve Sporeforming Bacillus Species Isolated from Foods.</title>
        <authorList>
            <person name="Berendsen E.M."/>
            <person name="Wells-Bennik M.H."/>
            <person name="Krawcyk A.O."/>
            <person name="De Jong A."/>
            <person name="Holsappel S."/>
            <person name="Eijlander R.T."/>
            <person name="Kuipers O.P."/>
        </authorList>
    </citation>
    <scope>NUCLEOTIDE SEQUENCE [LARGE SCALE GENOMIC DNA]</scope>
    <source>
        <strain evidence="2 3">B4099</strain>
    </source>
</reference>
<accession>A0A150K4S0</accession>
<evidence type="ECO:0000313" key="2">
    <source>
        <dbReference type="EMBL" id="KYC64321.1"/>
    </source>
</evidence>
<protein>
    <submittedName>
        <fullName evidence="2">Uncharacterized protein</fullName>
    </submittedName>
</protein>